<dbReference type="InterPro" id="IPR011663">
    <property type="entry name" value="UTRA"/>
</dbReference>
<dbReference type="PANTHER" id="PTHR44846:SF1">
    <property type="entry name" value="MANNOSYL-D-GLYCERATE TRANSPORT_METABOLISM SYSTEM REPRESSOR MNGR-RELATED"/>
    <property type="match status" value="1"/>
</dbReference>
<dbReference type="AlphaFoldDB" id="A0A931FGM6"/>
<dbReference type="Proteomes" id="UP000657385">
    <property type="component" value="Unassembled WGS sequence"/>
</dbReference>
<reference evidence="2" key="1">
    <citation type="submission" date="2020-11" db="EMBL/GenBank/DDBJ databases">
        <title>Isolation and identification of active actinomycetes.</title>
        <authorList>
            <person name="Yu B."/>
        </authorList>
    </citation>
    <scope>NUCLEOTIDE SEQUENCE</scope>
    <source>
        <strain evidence="2">NEAU-YB345</strain>
    </source>
</reference>
<sequence length="145" mass="15807">MTLRTGRAQVTVRLVACRVWSETQSVAVPSRAEPGSGWARGSALEGTEVGGSVGGYWVTAEVPPAVVGDERTRAQTVRDAVQTLEPTVANPDQADLLDVPVYAPLLQTQRTTRDTTGRVVEFTRSVYRGDRYRITSHLHFDHNSG</sequence>
<feature type="domain" description="UbiC transcription regulator-associated" evidence="1">
    <location>
        <begin position="4"/>
        <end position="133"/>
    </location>
</feature>
<dbReference type="GO" id="GO:0045892">
    <property type="term" value="P:negative regulation of DNA-templated transcription"/>
    <property type="evidence" value="ECO:0007669"/>
    <property type="project" value="TreeGrafter"/>
</dbReference>
<organism evidence="2 3">
    <name type="scientific">Streptacidiphilus fuscans</name>
    <dbReference type="NCBI Taxonomy" id="2789292"/>
    <lineage>
        <taxon>Bacteria</taxon>
        <taxon>Bacillati</taxon>
        <taxon>Actinomycetota</taxon>
        <taxon>Actinomycetes</taxon>
        <taxon>Kitasatosporales</taxon>
        <taxon>Streptomycetaceae</taxon>
        <taxon>Streptacidiphilus</taxon>
    </lineage>
</organism>
<dbReference type="GO" id="GO:0003677">
    <property type="term" value="F:DNA binding"/>
    <property type="evidence" value="ECO:0007669"/>
    <property type="project" value="InterPro"/>
</dbReference>
<evidence type="ECO:0000259" key="1">
    <source>
        <dbReference type="SMART" id="SM00866"/>
    </source>
</evidence>
<accession>A0A931FGM6</accession>
<dbReference type="PANTHER" id="PTHR44846">
    <property type="entry name" value="MANNOSYL-D-GLYCERATE TRANSPORT/METABOLISM SYSTEM REPRESSOR MNGR-RELATED"/>
    <property type="match status" value="1"/>
</dbReference>
<name>A0A931FGM6_9ACTN</name>
<dbReference type="Gene3D" id="3.40.1410.10">
    <property type="entry name" value="Chorismate lyase-like"/>
    <property type="match status" value="1"/>
</dbReference>
<keyword evidence="3" id="KW-1185">Reference proteome</keyword>
<evidence type="ECO:0000313" key="2">
    <source>
        <dbReference type="EMBL" id="MBF9072783.1"/>
    </source>
</evidence>
<dbReference type="SMART" id="SM00866">
    <property type="entry name" value="UTRA"/>
    <property type="match status" value="1"/>
</dbReference>
<dbReference type="EMBL" id="JADPRT010000018">
    <property type="protein sequence ID" value="MBF9072783.1"/>
    <property type="molecule type" value="Genomic_DNA"/>
</dbReference>
<dbReference type="InterPro" id="IPR028978">
    <property type="entry name" value="Chorismate_lyase_/UTRA_dom_sf"/>
</dbReference>
<dbReference type="Pfam" id="PF07702">
    <property type="entry name" value="UTRA"/>
    <property type="match status" value="1"/>
</dbReference>
<gene>
    <name evidence="2" type="ORF">I2501_32685</name>
</gene>
<dbReference type="SUPFAM" id="SSF64288">
    <property type="entry name" value="Chorismate lyase-like"/>
    <property type="match status" value="1"/>
</dbReference>
<protein>
    <submittedName>
        <fullName evidence="2">UTRA domain-containing protein</fullName>
    </submittedName>
</protein>
<evidence type="ECO:0000313" key="3">
    <source>
        <dbReference type="Proteomes" id="UP000657385"/>
    </source>
</evidence>
<proteinExistence type="predicted"/>
<comment type="caution">
    <text evidence="2">The sequence shown here is derived from an EMBL/GenBank/DDBJ whole genome shotgun (WGS) entry which is preliminary data.</text>
</comment>
<dbReference type="InterPro" id="IPR050679">
    <property type="entry name" value="Bact_HTH_transcr_reg"/>
</dbReference>